<evidence type="ECO:0000256" key="4">
    <source>
        <dbReference type="ARBA" id="ARBA00023136"/>
    </source>
</evidence>
<organism evidence="7 8">
    <name type="scientific">Biomphalaria glabrata</name>
    <name type="common">Bloodfluke planorb</name>
    <name type="synonym">Freshwater snail</name>
    <dbReference type="NCBI Taxonomy" id="6526"/>
    <lineage>
        <taxon>Eukaryota</taxon>
        <taxon>Metazoa</taxon>
        <taxon>Spiralia</taxon>
        <taxon>Lophotrochozoa</taxon>
        <taxon>Mollusca</taxon>
        <taxon>Gastropoda</taxon>
        <taxon>Heterobranchia</taxon>
        <taxon>Euthyneura</taxon>
        <taxon>Panpulmonata</taxon>
        <taxon>Hygrophila</taxon>
        <taxon>Lymnaeoidea</taxon>
        <taxon>Planorbidae</taxon>
        <taxon>Biomphalaria</taxon>
    </lineage>
</organism>
<evidence type="ECO:0000256" key="2">
    <source>
        <dbReference type="ARBA" id="ARBA00022692"/>
    </source>
</evidence>
<dbReference type="VEuPathDB" id="VectorBase:BGLB024898"/>
<evidence type="ECO:0000256" key="5">
    <source>
        <dbReference type="SAM" id="Phobius"/>
    </source>
</evidence>
<gene>
    <name evidence="7" type="primary">106072994</name>
</gene>
<feature type="domain" description="G-protein coupled receptors family 1 profile" evidence="6">
    <location>
        <begin position="44"/>
        <end position="314"/>
    </location>
</feature>
<dbReference type="KEGG" id="bgt:106072994"/>
<keyword evidence="4 5" id="KW-0472">Membrane</keyword>
<sequence length="340" mass="39000">MSMKTIFNESSIFFWDIGDETKQLIELINGSFLSTLISVLGIIGSAINIAVFYKQGPGSSINISFALLALSELCGLLTLLWYTICGNPFVLKYEDTIFYFPEVKHLTAGFPHGCFYGVTSWITVFIMAERCLCVAFPLNVKKLITPRRTKITIFCIYLLMFLSMAPQYACKYLDWKFVPRFNRSYIGLIIIEESRQIEDVSSALFSSYMISSFLAVPTLTSTLLVLYSSSAKWRYTNADRKKVFSSRDRSLVKIVLVEGFIFSASYSVSVLVLMMNILLPEFNYVGRMSNLFFVCFSFTFLFDAFNSSIHFVLYLKMSSNYRATLRELFKVFSVRGWEHR</sequence>
<dbReference type="GO" id="GO:0016020">
    <property type="term" value="C:membrane"/>
    <property type="evidence" value="ECO:0007669"/>
    <property type="project" value="UniProtKB-SubCell"/>
</dbReference>
<dbReference type="EnsemblMetazoa" id="BGLB024898-RA">
    <property type="protein sequence ID" value="BGLB024898-PA"/>
    <property type="gene ID" value="BGLB024898"/>
</dbReference>
<name>A0A2C9KY51_BIOGL</name>
<keyword evidence="3 5" id="KW-1133">Transmembrane helix</keyword>
<proteinExistence type="predicted"/>
<dbReference type="InterPro" id="IPR019427">
    <property type="entry name" value="7TM_GPCR_serpentine_rcpt_Srw"/>
</dbReference>
<evidence type="ECO:0000256" key="3">
    <source>
        <dbReference type="ARBA" id="ARBA00022989"/>
    </source>
</evidence>
<reference evidence="7" key="1">
    <citation type="submission" date="2020-05" db="UniProtKB">
        <authorList>
            <consortium name="EnsemblMetazoa"/>
        </authorList>
    </citation>
    <scope>IDENTIFICATION</scope>
    <source>
        <strain evidence="7">BB02</strain>
    </source>
</reference>
<feature type="transmembrane region" description="Helical" evidence="5">
    <location>
        <begin position="208"/>
        <end position="229"/>
    </location>
</feature>
<evidence type="ECO:0000256" key="1">
    <source>
        <dbReference type="ARBA" id="ARBA00004370"/>
    </source>
</evidence>
<dbReference type="GO" id="GO:0008528">
    <property type="term" value="F:G protein-coupled peptide receptor activity"/>
    <property type="evidence" value="ECO:0007669"/>
    <property type="project" value="InterPro"/>
</dbReference>
<evidence type="ECO:0000259" key="6">
    <source>
        <dbReference type="PROSITE" id="PS50262"/>
    </source>
</evidence>
<dbReference type="Proteomes" id="UP000076420">
    <property type="component" value="Unassembled WGS sequence"/>
</dbReference>
<dbReference type="AlphaFoldDB" id="A0A2C9KY51"/>
<dbReference type="InterPro" id="IPR017452">
    <property type="entry name" value="GPCR_Rhodpsn_7TM"/>
</dbReference>
<protein>
    <recommendedName>
        <fullName evidence="6">G-protein coupled receptors family 1 profile domain-containing protein</fullName>
    </recommendedName>
</protein>
<keyword evidence="2 5" id="KW-0812">Transmembrane</keyword>
<dbReference type="SUPFAM" id="SSF81321">
    <property type="entry name" value="Family A G protein-coupled receptor-like"/>
    <property type="match status" value="1"/>
</dbReference>
<feature type="transmembrane region" description="Helical" evidence="5">
    <location>
        <begin position="151"/>
        <end position="169"/>
    </location>
</feature>
<dbReference type="VEuPathDB" id="VectorBase:BGLAX_029472"/>
<dbReference type="STRING" id="6526.A0A2C9KY51"/>
<dbReference type="Pfam" id="PF10324">
    <property type="entry name" value="7TM_GPCR_Srw"/>
    <property type="match status" value="1"/>
</dbReference>
<dbReference type="PANTHER" id="PTHR46641">
    <property type="entry name" value="FMRFAMIDE RECEPTOR-RELATED"/>
    <property type="match status" value="1"/>
</dbReference>
<feature type="transmembrane region" description="Helical" evidence="5">
    <location>
        <begin position="115"/>
        <end position="139"/>
    </location>
</feature>
<evidence type="ECO:0000313" key="7">
    <source>
        <dbReference type="EnsemblMetazoa" id="BGLB024898-PA"/>
    </source>
</evidence>
<dbReference type="PANTHER" id="PTHR46641:SF2">
    <property type="entry name" value="FMRFAMIDE RECEPTOR"/>
    <property type="match status" value="1"/>
</dbReference>
<accession>A0A2C9KY51</accession>
<feature type="transmembrane region" description="Helical" evidence="5">
    <location>
        <begin position="32"/>
        <end position="53"/>
    </location>
</feature>
<dbReference type="PROSITE" id="PS50262">
    <property type="entry name" value="G_PROTEIN_RECEP_F1_2"/>
    <property type="match status" value="1"/>
</dbReference>
<dbReference type="Gene3D" id="1.20.1070.10">
    <property type="entry name" value="Rhodopsin 7-helix transmembrane proteins"/>
    <property type="match status" value="1"/>
</dbReference>
<feature type="transmembrane region" description="Helical" evidence="5">
    <location>
        <begin position="250"/>
        <end position="279"/>
    </location>
</feature>
<comment type="subcellular location">
    <subcellularLocation>
        <location evidence="1">Membrane</location>
    </subcellularLocation>
</comment>
<dbReference type="InterPro" id="IPR052954">
    <property type="entry name" value="GPCR-Ligand_Int"/>
</dbReference>
<feature type="transmembrane region" description="Helical" evidence="5">
    <location>
        <begin position="291"/>
        <end position="315"/>
    </location>
</feature>
<evidence type="ECO:0000313" key="8">
    <source>
        <dbReference type="Proteomes" id="UP000076420"/>
    </source>
</evidence>
<feature type="transmembrane region" description="Helical" evidence="5">
    <location>
        <begin position="65"/>
        <end position="84"/>
    </location>
</feature>